<reference evidence="1" key="1">
    <citation type="submission" date="2024-12" db="EMBL/GenBank/DDBJ databases">
        <authorList>
            <person name="Wu N."/>
        </authorList>
    </citation>
    <scope>NUCLEOTIDE SEQUENCE</scope>
    <source>
        <strain evidence="1">P15</strain>
    </source>
</reference>
<accession>A0ACC7P1H4</accession>
<evidence type="ECO:0000313" key="2">
    <source>
        <dbReference type="Proteomes" id="UP001631969"/>
    </source>
</evidence>
<sequence length="310" mass="34045">MKALVTGGAGFIGAHLARELLERQWEVHVMDDLSTGHASKVPLGATLHQMDIRQPEVEERMAHIRPDIVFHLAAQADVQRSIKEPDTDAAINITGTARILKACVAAQARKLIFSSTSAVYGELSKDKITEWDSPQPISFYGMSKWAGEQYLEVFRRLHGLPYTVLRYGNVYGPGQTAKGEGGVIALFMEKLAKNKPLRIHGDGGQTRDFIYVKDVVAANLAAVDAGDGDTFQISTGNTTSVNQIAQLLKELHPAEVPVEYGPARPGDIRHSCLDSAKAQKHLHWQPSVSFPQGLAETYRHWFPSPGSRTE</sequence>
<dbReference type="Proteomes" id="UP001631969">
    <property type="component" value="Unassembled WGS sequence"/>
</dbReference>
<gene>
    <name evidence="1" type="ORF">ACI1P1_21595</name>
</gene>
<comment type="caution">
    <text evidence="1">The sequence shown here is derived from an EMBL/GenBank/DDBJ whole genome shotgun (WGS) entry which is preliminary data.</text>
</comment>
<proteinExistence type="predicted"/>
<protein>
    <submittedName>
        <fullName evidence="1">NAD-dependent epimerase/dehydratase family protein</fullName>
    </submittedName>
</protein>
<dbReference type="EMBL" id="JBJURJ010000015">
    <property type="protein sequence ID" value="MFM9330889.1"/>
    <property type="molecule type" value="Genomic_DNA"/>
</dbReference>
<keyword evidence="2" id="KW-1185">Reference proteome</keyword>
<evidence type="ECO:0000313" key="1">
    <source>
        <dbReference type="EMBL" id="MFM9330889.1"/>
    </source>
</evidence>
<name>A0ACC7P1H4_9BACL</name>
<organism evidence="1 2">
    <name type="scientific">Paenibacillus mesotrionivorans</name>
    <dbReference type="NCBI Taxonomy" id="3160968"/>
    <lineage>
        <taxon>Bacteria</taxon>
        <taxon>Bacillati</taxon>
        <taxon>Bacillota</taxon>
        <taxon>Bacilli</taxon>
        <taxon>Bacillales</taxon>
        <taxon>Paenibacillaceae</taxon>
        <taxon>Paenibacillus</taxon>
    </lineage>
</organism>